<evidence type="ECO:0000313" key="1">
    <source>
        <dbReference type="EMBL" id="KAK9761700.1"/>
    </source>
</evidence>
<comment type="caution">
    <text evidence="1">The sequence shown here is derived from an EMBL/GenBank/DDBJ whole genome shotgun (WGS) entry which is preliminary data.</text>
</comment>
<evidence type="ECO:0000313" key="2">
    <source>
        <dbReference type="Proteomes" id="UP001479436"/>
    </source>
</evidence>
<reference evidence="1 2" key="1">
    <citation type="submission" date="2023-04" db="EMBL/GenBank/DDBJ databases">
        <title>Genome of Basidiobolus ranarum AG-B5.</title>
        <authorList>
            <person name="Stajich J.E."/>
            <person name="Carter-House D."/>
            <person name="Gryganskyi A."/>
        </authorList>
    </citation>
    <scope>NUCLEOTIDE SEQUENCE [LARGE SCALE GENOMIC DNA]</scope>
    <source>
        <strain evidence="1 2">AG-B5</strain>
    </source>
</reference>
<sequence>MQISSNTNILDTARTRSSLPVYLVDSMTQESEFQSDDNQDHIHISEKEMVSKTHVIQNLHRMGHILFNNPYSTDTCLHIRDKVGATAAFWVHNFYFLHDSPALYKALSSTSNLSPSMEKLEQFHRTNKQTTTDHNGKHHIYLTVPSVEGFDELLLWIYTRNDHRWLQTMTECNFGSVMENVAFLRLSQDAYYVMAEFYENI</sequence>
<protein>
    <submittedName>
        <fullName evidence="1">Uncharacterized protein</fullName>
    </submittedName>
</protein>
<proteinExistence type="predicted"/>
<name>A0ABR2WJM1_9FUNG</name>
<accession>A0ABR2WJM1</accession>
<gene>
    <name evidence="1" type="ORF">K7432_013195</name>
</gene>
<organism evidence="1 2">
    <name type="scientific">Basidiobolus ranarum</name>
    <dbReference type="NCBI Taxonomy" id="34480"/>
    <lineage>
        <taxon>Eukaryota</taxon>
        <taxon>Fungi</taxon>
        <taxon>Fungi incertae sedis</taxon>
        <taxon>Zoopagomycota</taxon>
        <taxon>Entomophthoromycotina</taxon>
        <taxon>Basidiobolomycetes</taxon>
        <taxon>Basidiobolales</taxon>
        <taxon>Basidiobolaceae</taxon>
        <taxon>Basidiobolus</taxon>
    </lineage>
</organism>
<keyword evidence="2" id="KW-1185">Reference proteome</keyword>
<dbReference type="EMBL" id="JASJQH010001259">
    <property type="protein sequence ID" value="KAK9761700.1"/>
    <property type="molecule type" value="Genomic_DNA"/>
</dbReference>
<dbReference type="Proteomes" id="UP001479436">
    <property type="component" value="Unassembled WGS sequence"/>
</dbReference>